<feature type="compositionally biased region" description="Polar residues" evidence="2">
    <location>
        <begin position="557"/>
        <end position="570"/>
    </location>
</feature>
<evidence type="ECO:0000313" key="4">
    <source>
        <dbReference type="Proteomes" id="UP000007519"/>
    </source>
</evidence>
<dbReference type="SUPFAM" id="SSF82171">
    <property type="entry name" value="DPP6 N-terminal domain-like"/>
    <property type="match status" value="1"/>
</dbReference>
<dbReference type="InterPro" id="IPR011042">
    <property type="entry name" value="6-blade_b-propeller_TolB-like"/>
</dbReference>
<dbReference type="InterPro" id="IPR011990">
    <property type="entry name" value="TPR-like_helical_dom_sf"/>
</dbReference>
<dbReference type="SUPFAM" id="SSF48452">
    <property type="entry name" value="TPR-like"/>
    <property type="match status" value="1"/>
</dbReference>
<dbReference type="eggNOG" id="COG0823">
    <property type="taxonomic scope" value="Bacteria"/>
</dbReference>
<feature type="repeat" description="TPR" evidence="1">
    <location>
        <begin position="94"/>
        <end position="127"/>
    </location>
</feature>
<reference evidence="3 4" key="1">
    <citation type="journal article" date="2012" name="Stand. Genomic Sci.">
        <title>Complete genome sequencing and analysis of Saprospira grandis str. Lewin, a predatory marine bacterium.</title>
        <authorList>
            <person name="Saw J.H."/>
            <person name="Yuryev A."/>
            <person name="Kanbe M."/>
            <person name="Hou S."/>
            <person name="Young A.G."/>
            <person name="Aizawa S."/>
            <person name="Alam M."/>
        </authorList>
    </citation>
    <scope>NUCLEOTIDE SEQUENCE [LARGE SCALE GENOMIC DNA]</scope>
    <source>
        <strain evidence="3 4">Lewin</strain>
    </source>
</reference>
<dbReference type="Gene3D" id="2.120.10.30">
    <property type="entry name" value="TolB, C-terminal domain"/>
    <property type="match status" value="1"/>
</dbReference>
<accession>H6L4R2</accession>
<dbReference type="Pfam" id="PF14559">
    <property type="entry name" value="TPR_19"/>
    <property type="match status" value="1"/>
</dbReference>
<dbReference type="AlphaFoldDB" id="H6L4R2"/>
<dbReference type="Proteomes" id="UP000007519">
    <property type="component" value="Chromosome"/>
</dbReference>
<organism evidence="3 4">
    <name type="scientific">Saprospira grandis (strain Lewin)</name>
    <dbReference type="NCBI Taxonomy" id="984262"/>
    <lineage>
        <taxon>Bacteria</taxon>
        <taxon>Pseudomonadati</taxon>
        <taxon>Bacteroidota</taxon>
        <taxon>Saprospiria</taxon>
        <taxon>Saprospirales</taxon>
        <taxon>Saprospiraceae</taxon>
        <taxon>Saprospira</taxon>
    </lineage>
</organism>
<dbReference type="OrthoDB" id="9809364at2"/>
<feature type="region of interest" description="Disordered" evidence="2">
    <location>
        <begin position="484"/>
        <end position="577"/>
    </location>
</feature>
<dbReference type="RefSeq" id="WP_015692702.1">
    <property type="nucleotide sequence ID" value="NC_016940.1"/>
</dbReference>
<evidence type="ECO:0000313" key="3">
    <source>
        <dbReference type="EMBL" id="AFC25087.1"/>
    </source>
</evidence>
<dbReference type="EMBL" id="CP002831">
    <property type="protein sequence ID" value="AFC25087.1"/>
    <property type="molecule type" value="Genomic_DNA"/>
</dbReference>
<dbReference type="Gene3D" id="1.25.40.10">
    <property type="entry name" value="Tetratricopeptide repeat domain"/>
    <property type="match status" value="1"/>
</dbReference>
<dbReference type="InterPro" id="IPR019734">
    <property type="entry name" value="TPR_rpt"/>
</dbReference>
<dbReference type="eggNOG" id="COG0457">
    <property type="taxonomic scope" value="Bacteria"/>
</dbReference>
<proteinExistence type="predicted"/>
<name>H6L4R2_SAPGL</name>
<dbReference type="KEGG" id="sgn:SGRA_2358"/>
<dbReference type="PROSITE" id="PS50005">
    <property type="entry name" value="TPR"/>
    <property type="match status" value="1"/>
</dbReference>
<protein>
    <submittedName>
        <fullName evidence="3">OmpA/MotB domain-containing protein</fullName>
    </submittedName>
</protein>
<keyword evidence="1" id="KW-0802">TPR repeat</keyword>
<gene>
    <name evidence="3" type="primary">pal</name>
    <name evidence="3" type="ordered locus">SGRA_2358</name>
</gene>
<sequence length="675" mass="74130">MRTYLLLFLLFAFSGASFGQERINKLRKANNLFDEESYVEAQEIYELLMGTTSGQGVMGVDARINLAKSYNETGHVDKAVPLFEDLLPNADERPDILLAYGQSLLSLGKFDEARSQFLQYADQRPEDPAPAELLKRLDAIESIIPVYPDVQINYQAAVNDSLNDEFGPAFYGTGLVFSSDRIQAADISANWGEQERSFLNLYFAELSADGQLAAPAPFARKLNGSRRHDGPASFSRDGKLCFYNRSVKETPDAEAYTLQIFASELVDGDWSKPLVLEFVTQGYQFMHPSLSADGRVLFFVSDMPGGLGGTDIWMSRKMGDKWSKPQNLGEGVNSRGNEAFPFAHPNGTLYYASKGKAGYGGYDLFRSRPTGNGIDWTEAENLGQPLNSAFDDTYFLLDDDQTKGFFSSSRNGSDDLYQFILTGEEPQELPPGIAPRGKLNFTDSLADSGIDDEKLIDSLINAGFVVEEPTAKEKVDSMDLAMLEDGGELDGNEGTGGQPTPNPNSSDNFDPEAVVDNGQIDGDWSDPNAPKDPVDPDDPDYNPWALPDEPSTDPNEENTTSNEDPYNYENTEGDPPMLETKEDVKVKLSVDLQVVQKSNQSGIGQATVVLTNLLDGREERFTSDANGKISLPLRPDQKYIIRAEAAGFYGGNLPVATMQAYEDQSIPAILPLIAK</sequence>
<dbReference type="InterPro" id="IPR011659">
    <property type="entry name" value="WD40"/>
</dbReference>
<dbReference type="STRING" id="984262.SGRA_2358"/>
<dbReference type="HOGENOM" id="CLU_409319_0_0_10"/>
<dbReference type="Pfam" id="PF07676">
    <property type="entry name" value="PD40"/>
    <property type="match status" value="2"/>
</dbReference>
<evidence type="ECO:0000256" key="2">
    <source>
        <dbReference type="SAM" id="MobiDB-lite"/>
    </source>
</evidence>
<evidence type="ECO:0000256" key="1">
    <source>
        <dbReference type="PROSITE-ProRule" id="PRU00339"/>
    </source>
</evidence>
<keyword evidence="4" id="KW-1185">Reference proteome</keyword>